<sequence>MTQKFSDPESGWTTDLQNGVSLNELVNCCSNDE</sequence>
<keyword evidence="2" id="KW-1185">Reference proteome</keyword>
<organism evidence="1 2">
    <name type="scientific">Paenibacillus sediminis</name>
    <dbReference type="NCBI Taxonomy" id="664909"/>
    <lineage>
        <taxon>Bacteria</taxon>
        <taxon>Bacillati</taxon>
        <taxon>Bacillota</taxon>
        <taxon>Bacilli</taxon>
        <taxon>Bacillales</taxon>
        <taxon>Paenibacillaceae</taxon>
        <taxon>Paenibacillus</taxon>
    </lineage>
</organism>
<proteinExistence type="predicted"/>
<dbReference type="Proteomes" id="UP001519273">
    <property type="component" value="Unassembled WGS sequence"/>
</dbReference>
<dbReference type="EMBL" id="JAGGKP010000001">
    <property type="protein sequence ID" value="MBP1935946.1"/>
    <property type="molecule type" value="Genomic_DNA"/>
</dbReference>
<name>A0ABS4H0G8_9BACL</name>
<accession>A0ABS4H0G8</accession>
<protein>
    <recommendedName>
        <fullName evidence="3">Paeninodin family lasso peptide</fullName>
    </recommendedName>
</protein>
<reference evidence="1 2" key="1">
    <citation type="submission" date="2021-03" db="EMBL/GenBank/DDBJ databases">
        <title>Genomic Encyclopedia of Type Strains, Phase IV (KMG-IV): sequencing the most valuable type-strain genomes for metagenomic binning, comparative biology and taxonomic classification.</title>
        <authorList>
            <person name="Goeker M."/>
        </authorList>
    </citation>
    <scope>NUCLEOTIDE SEQUENCE [LARGE SCALE GENOMIC DNA]</scope>
    <source>
        <strain evidence="1 2">DSM 23491</strain>
    </source>
</reference>
<gene>
    <name evidence="1" type="ORF">J2Z20_000807</name>
</gene>
<evidence type="ECO:0000313" key="2">
    <source>
        <dbReference type="Proteomes" id="UP001519273"/>
    </source>
</evidence>
<evidence type="ECO:0008006" key="3">
    <source>
        <dbReference type="Google" id="ProtNLM"/>
    </source>
</evidence>
<evidence type="ECO:0000313" key="1">
    <source>
        <dbReference type="EMBL" id="MBP1935946.1"/>
    </source>
</evidence>
<comment type="caution">
    <text evidence="1">The sequence shown here is derived from an EMBL/GenBank/DDBJ whole genome shotgun (WGS) entry which is preliminary data.</text>
</comment>